<dbReference type="SUPFAM" id="SSF51556">
    <property type="entry name" value="Metallo-dependent hydrolases"/>
    <property type="match status" value="1"/>
</dbReference>
<comment type="caution">
    <text evidence="2">The sequence shown here is derived from an EMBL/GenBank/DDBJ whole genome shotgun (WGS) entry which is preliminary data.</text>
</comment>
<accession>A0A4R3LHN0</accession>
<reference evidence="2 3" key="1">
    <citation type="submission" date="2019-03" db="EMBL/GenBank/DDBJ databases">
        <title>Genomic Encyclopedia of Type Strains, Phase IV (KMG-IV): sequencing the most valuable type-strain genomes for metagenomic binning, comparative biology and taxonomic classification.</title>
        <authorList>
            <person name="Goeker M."/>
        </authorList>
    </citation>
    <scope>NUCLEOTIDE SEQUENCE [LARGE SCALE GENOMIC DNA]</scope>
    <source>
        <strain evidence="2 3">DSM 21944</strain>
    </source>
</reference>
<keyword evidence="2" id="KW-0378">Hydrolase</keyword>
<keyword evidence="3" id="KW-1185">Reference proteome</keyword>
<dbReference type="Gene3D" id="3.20.20.140">
    <property type="entry name" value="Metal-dependent hydrolases"/>
    <property type="match status" value="1"/>
</dbReference>
<evidence type="ECO:0000313" key="3">
    <source>
        <dbReference type="Proteomes" id="UP000294599"/>
    </source>
</evidence>
<evidence type="ECO:0000313" key="2">
    <source>
        <dbReference type="EMBL" id="TCS99602.1"/>
    </source>
</evidence>
<dbReference type="EMBL" id="SMAF01000005">
    <property type="protein sequence ID" value="TCS99602.1"/>
    <property type="molecule type" value="Genomic_DNA"/>
</dbReference>
<dbReference type="InterPro" id="IPR032466">
    <property type="entry name" value="Metal_Hydrolase"/>
</dbReference>
<feature type="signal peptide" evidence="1">
    <location>
        <begin position="1"/>
        <end position="27"/>
    </location>
</feature>
<dbReference type="Proteomes" id="UP000294599">
    <property type="component" value="Unassembled WGS sequence"/>
</dbReference>
<feature type="chain" id="PRO_5020504424" evidence="1">
    <location>
        <begin position="28"/>
        <end position="356"/>
    </location>
</feature>
<organism evidence="2 3">
    <name type="scientific">Pseudofulvimonas gallinarii</name>
    <dbReference type="NCBI Taxonomy" id="634155"/>
    <lineage>
        <taxon>Bacteria</taxon>
        <taxon>Pseudomonadati</taxon>
        <taxon>Pseudomonadota</taxon>
        <taxon>Gammaproteobacteria</taxon>
        <taxon>Lysobacterales</taxon>
        <taxon>Rhodanobacteraceae</taxon>
        <taxon>Pseudofulvimonas</taxon>
    </lineage>
</organism>
<dbReference type="GO" id="GO:0016787">
    <property type="term" value="F:hydrolase activity"/>
    <property type="evidence" value="ECO:0007669"/>
    <property type="project" value="UniProtKB-KW"/>
</dbReference>
<evidence type="ECO:0000256" key="1">
    <source>
        <dbReference type="SAM" id="SignalP"/>
    </source>
</evidence>
<sequence>MISGMRMACRFLLLVSIAASGSGPIRADDTARKTYRFADAHLHYVDFFQDSEGMASLFRAMDAANVRDVALMGMPLTKKWHENEPRRPRYYLGDDAPLYWYSATDAILAEAVRSLPASKRRRIHPFLSGINPDDKNATLHIEHMIRLYPDFWEGIGEVMTRHDHLTALVQGDVPRADSEAMMRIYRMAARHDLPVLLHSNVTSLRERDLIYLDELRNALERNPRTRIIWAHAGTSGTVNRWQERMPGLVEAIDALLSEHANLWIDLSWSVLEPHILDGDDDPRRAWLALVRKHPDRFMLGSDLVGRFDSLERTMHRFVALLDALPPDVARKVAHDNFMSVLPSRPARLGEAEGRDE</sequence>
<dbReference type="AlphaFoldDB" id="A0A4R3LHN0"/>
<keyword evidence="1" id="KW-0732">Signal</keyword>
<name>A0A4R3LHN0_9GAMM</name>
<protein>
    <submittedName>
        <fullName evidence="2">Amidohydrolase family protein</fullName>
    </submittedName>
</protein>
<proteinExistence type="predicted"/>
<gene>
    <name evidence="2" type="ORF">EDC25_10534</name>
</gene>